<accession>A0ABM1YNQ4</accession>
<reference evidence="3" key="1">
    <citation type="journal article" date="2015" name="Proc. Natl. Acad. Sci. U.S.A.">
        <title>Genome sequence of the Asian Tiger mosquito, Aedes albopictus, reveals insights into its biology, genetics, and evolution.</title>
        <authorList>
            <person name="Chen X.G."/>
            <person name="Jiang X."/>
            <person name="Gu J."/>
            <person name="Xu M."/>
            <person name="Wu Y."/>
            <person name="Deng Y."/>
            <person name="Zhang C."/>
            <person name="Bonizzoni M."/>
            <person name="Dermauw W."/>
            <person name="Vontas J."/>
            <person name="Armbruster P."/>
            <person name="Huang X."/>
            <person name="Yang Y."/>
            <person name="Zhang H."/>
            <person name="He W."/>
            <person name="Peng H."/>
            <person name="Liu Y."/>
            <person name="Wu K."/>
            <person name="Chen J."/>
            <person name="Lirakis M."/>
            <person name="Topalis P."/>
            <person name="Van Leeuwen T."/>
            <person name="Hall A.B."/>
            <person name="Jiang X."/>
            <person name="Thorpe C."/>
            <person name="Mueller R.L."/>
            <person name="Sun C."/>
            <person name="Waterhouse R.M."/>
            <person name="Yan G."/>
            <person name="Tu Z.J."/>
            <person name="Fang X."/>
            <person name="James A.A."/>
        </authorList>
    </citation>
    <scope>NUCLEOTIDE SEQUENCE [LARGE SCALE GENOMIC DNA]</scope>
    <source>
        <strain evidence="3">Foshan</strain>
    </source>
</reference>
<reference evidence="2" key="2">
    <citation type="submission" date="2025-05" db="UniProtKB">
        <authorList>
            <consortium name="EnsemblMetazoa"/>
        </authorList>
    </citation>
    <scope>IDENTIFICATION</scope>
    <source>
        <strain evidence="2">Foshan</strain>
    </source>
</reference>
<feature type="compositionally biased region" description="Polar residues" evidence="1">
    <location>
        <begin position="119"/>
        <end position="129"/>
    </location>
</feature>
<keyword evidence="3" id="KW-1185">Reference proteome</keyword>
<evidence type="ECO:0000256" key="1">
    <source>
        <dbReference type="SAM" id="MobiDB-lite"/>
    </source>
</evidence>
<feature type="compositionally biased region" description="Low complexity" evidence="1">
    <location>
        <begin position="249"/>
        <end position="270"/>
    </location>
</feature>
<feature type="compositionally biased region" description="Low complexity" evidence="1">
    <location>
        <begin position="567"/>
        <end position="582"/>
    </location>
</feature>
<evidence type="ECO:0000313" key="2">
    <source>
        <dbReference type="EnsemblMetazoa" id="AALFPA23_010790.P15184"/>
    </source>
</evidence>
<feature type="compositionally biased region" description="Polar residues" evidence="1">
    <location>
        <begin position="280"/>
        <end position="318"/>
    </location>
</feature>
<feature type="compositionally biased region" description="Gly residues" evidence="1">
    <location>
        <begin position="195"/>
        <end position="204"/>
    </location>
</feature>
<feature type="compositionally biased region" description="Low complexity" evidence="1">
    <location>
        <begin position="481"/>
        <end position="494"/>
    </location>
</feature>
<feature type="region of interest" description="Disordered" evidence="1">
    <location>
        <begin position="563"/>
        <end position="587"/>
    </location>
</feature>
<feature type="region of interest" description="Disordered" evidence="1">
    <location>
        <begin position="1"/>
        <end position="148"/>
    </location>
</feature>
<dbReference type="RefSeq" id="XP_062699686.1">
    <property type="nucleotide sequence ID" value="XM_062843702.1"/>
</dbReference>
<feature type="compositionally biased region" description="Polar residues" evidence="1">
    <location>
        <begin position="495"/>
        <end position="513"/>
    </location>
</feature>
<name>A0ABM1YNQ4_AEDAL</name>
<feature type="compositionally biased region" description="Polar residues" evidence="1">
    <location>
        <begin position="221"/>
        <end position="234"/>
    </location>
</feature>
<protein>
    <submittedName>
        <fullName evidence="2">Uncharacterized protein</fullName>
    </submittedName>
</protein>
<dbReference type="EnsemblMetazoa" id="AALFPA23_010790.R15184">
    <property type="protein sequence ID" value="AALFPA23_010790.P15184"/>
    <property type="gene ID" value="AALFPA23_010790"/>
</dbReference>
<feature type="region of interest" description="Disordered" evidence="1">
    <location>
        <begin position="418"/>
        <end position="513"/>
    </location>
</feature>
<feature type="region of interest" description="Disordered" evidence="1">
    <location>
        <begin position="193"/>
        <end position="318"/>
    </location>
</feature>
<feature type="compositionally biased region" description="Low complexity" evidence="1">
    <location>
        <begin position="448"/>
        <end position="471"/>
    </location>
</feature>
<dbReference type="Proteomes" id="UP000069940">
    <property type="component" value="Unassembled WGS sequence"/>
</dbReference>
<evidence type="ECO:0000313" key="3">
    <source>
        <dbReference type="Proteomes" id="UP000069940"/>
    </source>
</evidence>
<sequence>MAIGSNLHNQQQQPQQHHQTPPSCQQQNQQQLQTPTLSNLTPAHSQPSQPQQQQQQQHHSHLSNLLSNNPYASSYGRQAAYDPIGQNPQDVGKNSATKVPELINLGYNSGSNESSASSHKNQPQQQQDIPMNMGNKPAGADASTKEKELTKQQQMFELMGAMGAYGNPMDISISKSKAFDMFNRAATMTFPRGFHGTGGGGGSASGPSQPQHQDLTKMGYTGSTTGYDQMQANPNKAHDMSGANAYNMQQQTHQQPQQQSHQQSTKSNQSDLIAAGNIRGNVSTGTYEQRSTGNAPQQQQQGNMDLSSGYKSFSGSTTSSLMDPALRNLASLSSLYQGDGSSGFYDKSIPPAAHMFGKNLPNHPSGASSAAAVATTSTLQQMFNSSMAYSATRDQSSSYGTNYHQRNDLLNQGQKVPLNIPTVSNTSAPAEPAKPKRSRKKKDTQEVMQQQMQQQQQAHQHQPAQPDAAHQGFQAYPGLKTSQSSNSTSGSQSNPAGSNAPGNVGSNSVGNSEPSAISLKTANVVPGSAFNFGSGPGGLGLPSSLYSETSSYLDEFRSNPNPYPYLASSHRGPGSAGSASAEATDKSLNSSASTASAVAAVAAAAAAAHQPPPAASPYHQFLSHPSSRAPYQFMNQLEPLHQQYIRQEEIRAQMMLNQSLALGAPGAHGPPPGAYGQPGAAYHHALGMHKPYDAMNSMNRPPWL</sequence>
<feature type="compositionally biased region" description="Low complexity" evidence="1">
    <location>
        <begin position="109"/>
        <end position="118"/>
    </location>
</feature>
<dbReference type="GeneID" id="134284664"/>
<organism evidence="2 3">
    <name type="scientific">Aedes albopictus</name>
    <name type="common">Asian tiger mosquito</name>
    <name type="synonym">Stegomyia albopicta</name>
    <dbReference type="NCBI Taxonomy" id="7160"/>
    <lineage>
        <taxon>Eukaryota</taxon>
        <taxon>Metazoa</taxon>
        <taxon>Ecdysozoa</taxon>
        <taxon>Arthropoda</taxon>
        <taxon>Hexapoda</taxon>
        <taxon>Insecta</taxon>
        <taxon>Pterygota</taxon>
        <taxon>Neoptera</taxon>
        <taxon>Endopterygota</taxon>
        <taxon>Diptera</taxon>
        <taxon>Nematocera</taxon>
        <taxon>Culicoidea</taxon>
        <taxon>Culicidae</taxon>
        <taxon>Culicinae</taxon>
        <taxon>Aedini</taxon>
        <taxon>Aedes</taxon>
        <taxon>Stegomyia</taxon>
    </lineage>
</organism>
<feature type="compositionally biased region" description="Polar residues" evidence="1">
    <location>
        <begin position="86"/>
        <end position="97"/>
    </location>
</feature>
<proteinExistence type="predicted"/>
<feature type="compositionally biased region" description="Low complexity" evidence="1">
    <location>
        <begin position="8"/>
        <end position="70"/>
    </location>
</feature>